<keyword evidence="2 3" id="KW-0802">TPR repeat</keyword>
<evidence type="ECO:0000259" key="6">
    <source>
        <dbReference type="Pfam" id="PF24125"/>
    </source>
</evidence>
<dbReference type="InterPro" id="IPR032710">
    <property type="entry name" value="NTF2-like_dom_sf"/>
</dbReference>
<dbReference type="PANTHER" id="PTHR44858:SF1">
    <property type="entry name" value="UDP-N-ACETYLGLUCOSAMINE--PEPTIDE N-ACETYLGLUCOSAMINYLTRANSFERASE SPINDLY-RELATED"/>
    <property type="match status" value="1"/>
</dbReference>
<dbReference type="SUPFAM" id="SSF54427">
    <property type="entry name" value="NTF2-like"/>
    <property type="match status" value="1"/>
</dbReference>
<dbReference type="InterPro" id="IPR011990">
    <property type="entry name" value="TPR-like_helical_dom_sf"/>
</dbReference>
<feature type="compositionally biased region" description="Basic and acidic residues" evidence="4">
    <location>
        <begin position="226"/>
        <end position="240"/>
    </location>
</feature>
<evidence type="ECO:0000256" key="4">
    <source>
        <dbReference type="SAM" id="MobiDB-lite"/>
    </source>
</evidence>
<dbReference type="InterPro" id="IPR056203">
    <property type="entry name" value="Cds6_C"/>
</dbReference>
<protein>
    <recommendedName>
        <fullName evidence="6">Cds6 C-terminal domain-containing protein</fullName>
    </recommendedName>
</protein>
<dbReference type="InterPro" id="IPR019734">
    <property type="entry name" value="TPR_rpt"/>
</dbReference>
<evidence type="ECO:0000256" key="3">
    <source>
        <dbReference type="PROSITE-ProRule" id="PRU00339"/>
    </source>
</evidence>
<dbReference type="EMBL" id="BAAAZE010000016">
    <property type="protein sequence ID" value="GAA4034565.1"/>
    <property type="molecule type" value="Genomic_DNA"/>
</dbReference>
<keyword evidence="8" id="KW-1185">Reference proteome</keyword>
<feature type="repeat" description="TPR" evidence="3">
    <location>
        <begin position="101"/>
        <end position="134"/>
    </location>
</feature>
<evidence type="ECO:0000313" key="8">
    <source>
        <dbReference type="Proteomes" id="UP001501353"/>
    </source>
</evidence>
<dbReference type="SUPFAM" id="SSF48452">
    <property type="entry name" value="TPR-like"/>
    <property type="match status" value="1"/>
</dbReference>
<feature type="signal peptide" evidence="5">
    <location>
        <begin position="1"/>
        <end position="34"/>
    </location>
</feature>
<organism evidence="7 8">
    <name type="scientific">Actimicrobium antarcticum</name>
    <dbReference type="NCBI Taxonomy" id="1051899"/>
    <lineage>
        <taxon>Bacteria</taxon>
        <taxon>Pseudomonadati</taxon>
        <taxon>Pseudomonadota</taxon>
        <taxon>Betaproteobacteria</taxon>
        <taxon>Burkholderiales</taxon>
        <taxon>Oxalobacteraceae</taxon>
        <taxon>Actimicrobium</taxon>
    </lineage>
</organism>
<accession>A0ABP7U1P3</accession>
<dbReference type="SMART" id="SM00028">
    <property type="entry name" value="TPR"/>
    <property type="match status" value="2"/>
</dbReference>
<keyword evidence="1" id="KW-0677">Repeat</keyword>
<evidence type="ECO:0000313" key="7">
    <source>
        <dbReference type="EMBL" id="GAA4034565.1"/>
    </source>
</evidence>
<name>A0ABP7U1P3_9BURK</name>
<dbReference type="Pfam" id="PF24125">
    <property type="entry name" value="Cds6_C"/>
    <property type="match status" value="1"/>
</dbReference>
<dbReference type="Gene3D" id="3.10.450.50">
    <property type="match status" value="1"/>
</dbReference>
<dbReference type="Proteomes" id="UP001501353">
    <property type="component" value="Unassembled WGS sequence"/>
</dbReference>
<feature type="region of interest" description="Disordered" evidence="4">
    <location>
        <begin position="362"/>
        <end position="386"/>
    </location>
</feature>
<keyword evidence="5" id="KW-0732">Signal</keyword>
<dbReference type="Pfam" id="PF14559">
    <property type="entry name" value="TPR_19"/>
    <property type="match status" value="1"/>
</dbReference>
<comment type="caution">
    <text evidence="7">The sequence shown here is derived from an EMBL/GenBank/DDBJ whole genome shotgun (WGS) entry which is preliminary data.</text>
</comment>
<dbReference type="InterPro" id="IPR050498">
    <property type="entry name" value="Ycf3"/>
</dbReference>
<sequence length="386" mass="41610">MPRQSLQPHMLSRAGKNFALSALLALLFSAPVFADNVTDISALMRSGQFAEALAKIDASLVQTPRDKQLRFMKGVILTEQNKPAEAIAVFTKLTEDFPELPEPYNNLAVLFAANGQYDKARASLEMAIRTNPTYSTAHENLGDVYAKLASQAYDKALQLDSGNTTAKTKLTMVKTLVGNPGNTPIANSKAPTSMAAVTPAVPVASKPAPVVVAAAPKMPAPVVVKQEAKPEAKPEPKPEAKIVVAKAEPKPKAESKADVKPEPKATAKAAASNAEQDEIAGVVNAWAKAWAAKDVPGYLNFYASDFQPANNQPRKAWTDDRRARIEGKGNINIKIESLKISVDGNTATAKFRQQYVSNQLRSNSPKTLVMEKQSGKWHIKQERTGS</sequence>
<feature type="chain" id="PRO_5045084154" description="Cds6 C-terminal domain-containing protein" evidence="5">
    <location>
        <begin position="35"/>
        <end position="386"/>
    </location>
</feature>
<gene>
    <name evidence="7" type="ORF">GCM10022212_37580</name>
</gene>
<evidence type="ECO:0000256" key="5">
    <source>
        <dbReference type="SAM" id="SignalP"/>
    </source>
</evidence>
<evidence type="ECO:0000256" key="1">
    <source>
        <dbReference type="ARBA" id="ARBA00022737"/>
    </source>
</evidence>
<feature type="region of interest" description="Disordered" evidence="4">
    <location>
        <begin position="226"/>
        <end position="274"/>
    </location>
</feature>
<dbReference type="PROSITE" id="PS50005">
    <property type="entry name" value="TPR"/>
    <property type="match status" value="1"/>
</dbReference>
<proteinExistence type="predicted"/>
<dbReference type="PANTHER" id="PTHR44858">
    <property type="entry name" value="TETRATRICOPEPTIDE REPEAT PROTEIN 6"/>
    <property type="match status" value="1"/>
</dbReference>
<reference evidence="8" key="1">
    <citation type="journal article" date="2019" name="Int. J. Syst. Evol. Microbiol.">
        <title>The Global Catalogue of Microorganisms (GCM) 10K type strain sequencing project: providing services to taxonomists for standard genome sequencing and annotation.</title>
        <authorList>
            <consortium name="The Broad Institute Genomics Platform"/>
            <consortium name="The Broad Institute Genome Sequencing Center for Infectious Disease"/>
            <person name="Wu L."/>
            <person name="Ma J."/>
        </authorList>
    </citation>
    <scope>NUCLEOTIDE SEQUENCE [LARGE SCALE GENOMIC DNA]</scope>
    <source>
        <strain evidence="8">JCM 16673</strain>
    </source>
</reference>
<feature type="domain" description="Cds6 C-terminal" evidence="6">
    <location>
        <begin position="282"/>
        <end position="382"/>
    </location>
</feature>
<evidence type="ECO:0000256" key="2">
    <source>
        <dbReference type="ARBA" id="ARBA00022803"/>
    </source>
</evidence>
<dbReference type="Gene3D" id="1.25.40.10">
    <property type="entry name" value="Tetratricopeptide repeat domain"/>
    <property type="match status" value="1"/>
</dbReference>
<feature type="compositionally biased region" description="Basic and acidic residues" evidence="4">
    <location>
        <begin position="247"/>
        <end position="265"/>
    </location>
</feature>